<evidence type="ECO:0000313" key="3">
    <source>
        <dbReference type="EMBL" id="MDT2513479.1"/>
    </source>
</evidence>
<evidence type="ECO:0000313" key="4">
    <source>
        <dbReference type="Proteomes" id="UP001260773"/>
    </source>
</evidence>
<organism evidence="2 4">
    <name type="scientific">Enterococcus avium</name>
    <name type="common">Streptococcus avium</name>
    <dbReference type="NCBI Taxonomy" id="33945"/>
    <lineage>
        <taxon>Bacteria</taxon>
        <taxon>Bacillati</taxon>
        <taxon>Bacillota</taxon>
        <taxon>Bacilli</taxon>
        <taxon>Lactobacillales</taxon>
        <taxon>Enterococcaceae</taxon>
        <taxon>Enterococcus</taxon>
    </lineage>
</organism>
<dbReference type="RefSeq" id="WP_148712584.1">
    <property type="nucleotide sequence ID" value="NZ_CP024590.1"/>
</dbReference>
<evidence type="ECO:0000256" key="1">
    <source>
        <dbReference type="SAM" id="Phobius"/>
    </source>
</evidence>
<dbReference type="Proteomes" id="UP001264335">
    <property type="component" value="Unassembled WGS sequence"/>
</dbReference>
<keyword evidence="1" id="KW-0472">Membrane</keyword>
<proteinExistence type="predicted"/>
<comment type="caution">
    <text evidence="2">The sequence shown here is derived from an EMBL/GenBank/DDBJ whole genome shotgun (WGS) entry which is preliminary data.</text>
</comment>
<evidence type="ECO:0000313" key="5">
    <source>
        <dbReference type="Proteomes" id="UP001264335"/>
    </source>
</evidence>
<dbReference type="EMBL" id="JARPWY010000007">
    <property type="protein sequence ID" value="MDT2513479.1"/>
    <property type="molecule type" value="Genomic_DNA"/>
</dbReference>
<protein>
    <submittedName>
        <fullName evidence="2">Uncharacterized protein</fullName>
    </submittedName>
</protein>
<accession>A0AAW8SHD9</accession>
<reference evidence="2 5" key="1">
    <citation type="submission" date="2023-03" db="EMBL/GenBank/DDBJ databases">
        <authorList>
            <person name="Shen W."/>
            <person name="Cai J."/>
        </authorList>
    </citation>
    <scope>NUCLEOTIDE SEQUENCE</scope>
    <source>
        <strain evidence="2">P33-2</strain>
        <strain evidence="3 5">Y2</strain>
    </source>
</reference>
<dbReference type="AlphaFoldDB" id="A0AAW8SHD9"/>
<dbReference type="EMBL" id="JARPWH010000058">
    <property type="protein sequence ID" value="MDT2403624.1"/>
    <property type="molecule type" value="Genomic_DNA"/>
</dbReference>
<keyword evidence="1" id="KW-0812">Transmembrane</keyword>
<keyword evidence="1" id="KW-1133">Transmembrane helix</keyword>
<feature type="transmembrane region" description="Helical" evidence="1">
    <location>
        <begin position="6"/>
        <end position="24"/>
    </location>
</feature>
<name>A0AAW8SHD9_ENTAV</name>
<dbReference type="Proteomes" id="UP001260773">
    <property type="component" value="Unassembled WGS sequence"/>
</dbReference>
<evidence type="ECO:0000313" key="2">
    <source>
        <dbReference type="EMBL" id="MDT2403624.1"/>
    </source>
</evidence>
<gene>
    <name evidence="2" type="ORF">P7D43_14715</name>
    <name evidence="3" type="ORF">P7D79_04435</name>
</gene>
<sequence>MNTTEAVIRIISFIITWRLVAYIYKSYNKKISELSKRMKTLETQNEIYIDFIMKLNDILNKRDTQDTD</sequence>